<name>A0A162TJ49_PHYB8</name>
<evidence type="ECO:0000313" key="2">
    <source>
        <dbReference type="Proteomes" id="UP000077315"/>
    </source>
</evidence>
<dbReference type="GeneID" id="28997787"/>
<dbReference type="Proteomes" id="UP000077315">
    <property type="component" value="Unassembled WGS sequence"/>
</dbReference>
<dbReference type="RefSeq" id="XP_018287042.1">
    <property type="nucleotide sequence ID" value="XM_018436881.1"/>
</dbReference>
<keyword evidence="2" id="KW-1185">Reference proteome</keyword>
<dbReference type="InParanoid" id="A0A162TJ49"/>
<dbReference type="VEuPathDB" id="FungiDB:PHYBLDRAFT_172836"/>
<accession>A0A162TJ49</accession>
<organism evidence="1 2">
    <name type="scientific">Phycomyces blakesleeanus (strain ATCC 8743b / DSM 1359 / FGSC 10004 / NBRC 33097 / NRRL 1555)</name>
    <dbReference type="NCBI Taxonomy" id="763407"/>
    <lineage>
        <taxon>Eukaryota</taxon>
        <taxon>Fungi</taxon>
        <taxon>Fungi incertae sedis</taxon>
        <taxon>Mucoromycota</taxon>
        <taxon>Mucoromycotina</taxon>
        <taxon>Mucoromycetes</taxon>
        <taxon>Mucorales</taxon>
        <taxon>Phycomycetaceae</taxon>
        <taxon>Phycomyces</taxon>
    </lineage>
</organism>
<sequence>MASPTRKCCVPPGNVVPLRSAILFSKKKSKEKPYIAYIDTDDIDKIYGQSTTYPVIISTEISTWVTELQNTGSFWGIQACCIQYVGRRRVRTNFANGLYRLIEMDNLELVR</sequence>
<protein>
    <submittedName>
        <fullName evidence="1">Uncharacterized protein</fullName>
    </submittedName>
</protein>
<dbReference type="EMBL" id="KV440993">
    <property type="protein sequence ID" value="OAD69002.1"/>
    <property type="molecule type" value="Genomic_DNA"/>
</dbReference>
<gene>
    <name evidence="1" type="ORF">PHYBLDRAFT_172836</name>
</gene>
<evidence type="ECO:0000313" key="1">
    <source>
        <dbReference type="EMBL" id="OAD69002.1"/>
    </source>
</evidence>
<proteinExistence type="predicted"/>
<dbReference type="AlphaFoldDB" id="A0A162TJ49"/>
<reference evidence="2" key="1">
    <citation type="submission" date="2015-06" db="EMBL/GenBank/DDBJ databases">
        <title>Expansion of signal transduction pathways in fungi by whole-genome duplication.</title>
        <authorList>
            <consortium name="DOE Joint Genome Institute"/>
            <person name="Corrochano L.M."/>
            <person name="Kuo A."/>
            <person name="Marcet-Houben M."/>
            <person name="Polaino S."/>
            <person name="Salamov A."/>
            <person name="Villalobos J.M."/>
            <person name="Alvarez M.I."/>
            <person name="Avalos J."/>
            <person name="Benito E.P."/>
            <person name="Benoit I."/>
            <person name="Burger G."/>
            <person name="Camino L.P."/>
            <person name="Canovas D."/>
            <person name="Cerda-Olmedo E."/>
            <person name="Cheng J.-F."/>
            <person name="Dominguez A."/>
            <person name="Elias M."/>
            <person name="Eslava A.P."/>
            <person name="Glaser F."/>
            <person name="Grimwood J."/>
            <person name="Gutierrez G."/>
            <person name="Heitman J."/>
            <person name="Henrissat B."/>
            <person name="Iturriaga E.A."/>
            <person name="Lang B.F."/>
            <person name="Lavin J.L."/>
            <person name="Lee S."/>
            <person name="Li W."/>
            <person name="Lindquist E."/>
            <person name="Lopez-Garcia S."/>
            <person name="Luque E.M."/>
            <person name="Marcos A.T."/>
            <person name="Martin J."/>
            <person name="McCluskey K."/>
            <person name="Medina H.R."/>
            <person name="Miralles-Duran A."/>
            <person name="Miyazaki A."/>
            <person name="Munoz-Torres E."/>
            <person name="Oguiza J.A."/>
            <person name="Ohm R."/>
            <person name="Olmedo M."/>
            <person name="Orejas M."/>
            <person name="Ortiz-Castellanos L."/>
            <person name="Pisabarro A.G."/>
            <person name="Rodriguez-Romero J."/>
            <person name="Ruiz-Herrera J."/>
            <person name="Ruiz-Vazquez R."/>
            <person name="Sanz C."/>
            <person name="Schackwitz W."/>
            <person name="Schmutz J."/>
            <person name="Shahriari M."/>
            <person name="Shelest E."/>
            <person name="Silva-Franco F."/>
            <person name="Soanes D."/>
            <person name="Syed K."/>
            <person name="Tagua V.G."/>
            <person name="Talbot N.J."/>
            <person name="Thon M."/>
            <person name="De vries R.P."/>
            <person name="Wiebenga A."/>
            <person name="Yadav J.S."/>
            <person name="Braun E.L."/>
            <person name="Baker S."/>
            <person name="Garre V."/>
            <person name="Horwitz B."/>
            <person name="Torres-Martinez S."/>
            <person name="Idnurm A."/>
            <person name="Herrera-Estrella A."/>
            <person name="Gabaldon T."/>
            <person name="Grigoriev I.V."/>
        </authorList>
    </citation>
    <scope>NUCLEOTIDE SEQUENCE [LARGE SCALE GENOMIC DNA]</scope>
    <source>
        <strain evidence="2">NRRL 1555(-)</strain>
    </source>
</reference>